<dbReference type="Pfam" id="PF00882">
    <property type="entry name" value="Zn_dep_PLPC"/>
    <property type="match status" value="1"/>
</dbReference>
<name>A0A223NX02_9SPHI</name>
<sequence length="443" mass="50064">MRVLYRLLVLVIFLQLYTGKVKAYSVLTHEALIDASWAKSIRPLLKLKYPEATDADLKKAHGYAYGGCLMADMGYFPFGSTYFTNLSHYVRSGDFVENMLQEAQNLNEYAFALGTLCHYMADKYGHSIGTNHTVPIVYPKIAKKFGNVVTYEEDHSSHSKVELSFDVLETAKGNYAPEAYHDFIGFEVAKPVLERAFLKTYGEDVNSVFGDLDLAISTYRWSVKSLMPTVTRAAWKLRKNDILKANPSANSHTFRYKMRKKAYIKEFGNTRIKGTFGERAVAFLISILPKVGPLKALTFKDPGPKGEELFIRSFDTVLVHYHNALELLHHSKLNLQDVDYDTGKPTMIGEYKLADKTYAKLVENLEDTKFNNLTRPLKQNILNFYSKADTAKLARESADDWKKTYKGLQALKMANTVGVDSLKTAKGLNYKLNEPVTKVSGSK</sequence>
<reference evidence="2 3" key="1">
    <citation type="submission" date="2017-08" db="EMBL/GenBank/DDBJ databases">
        <title>Complete genome sequence of Mucilaginibacter sp. strain BJC16-A31.</title>
        <authorList>
            <consortium name="Henan University of Science and Technology"/>
            <person name="You X."/>
        </authorList>
    </citation>
    <scope>NUCLEOTIDE SEQUENCE [LARGE SCALE GENOMIC DNA]</scope>
    <source>
        <strain evidence="2 3">BJC16-A31</strain>
    </source>
</reference>
<proteinExistence type="predicted"/>
<protein>
    <recommendedName>
        <fullName evidence="1">Phospholipase C/D domain-containing protein</fullName>
    </recommendedName>
</protein>
<dbReference type="Proteomes" id="UP000215002">
    <property type="component" value="Chromosome"/>
</dbReference>
<dbReference type="KEGG" id="muc:MuYL_2191"/>
<evidence type="ECO:0000259" key="1">
    <source>
        <dbReference type="Pfam" id="PF00882"/>
    </source>
</evidence>
<dbReference type="AlphaFoldDB" id="A0A223NX02"/>
<keyword evidence="3" id="KW-1185">Reference proteome</keyword>
<dbReference type="InterPro" id="IPR029002">
    <property type="entry name" value="PLPC/GPLD1"/>
</dbReference>
<accession>A0A223NX02</accession>
<dbReference type="EMBL" id="CP022743">
    <property type="protein sequence ID" value="ASU34081.1"/>
    <property type="molecule type" value="Genomic_DNA"/>
</dbReference>
<evidence type="ECO:0000313" key="3">
    <source>
        <dbReference type="Proteomes" id="UP000215002"/>
    </source>
</evidence>
<evidence type="ECO:0000313" key="2">
    <source>
        <dbReference type="EMBL" id="ASU34081.1"/>
    </source>
</evidence>
<organism evidence="2 3">
    <name type="scientific">Mucilaginibacter xinganensis</name>
    <dbReference type="NCBI Taxonomy" id="1234841"/>
    <lineage>
        <taxon>Bacteria</taxon>
        <taxon>Pseudomonadati</taxon>
        <taxon>Bacteroidota</taxon>
        <taxon>Sphingobacteriia</taxon>
        <taxon>Sphingobacteriales</taxon>
        <taxon>Sphingobacteriaceae</taxon>
        <taxon>Mucilaginibacter</taxon>
    </lineage>
</organism>
<gene>
    <name evidence="2" type="ORF">MuYL_2191</name>
</gene>
<feature type="domain" description="Phospholipase C/D" evidence="1">
    <location>
        <begin position="45"/>
        <end position="208"/>
    </location>
</feature>